<name>A0AAN6Q2B7_9PEZI</name>
<keyword evidence="3" id="KW-1185">Reference proteome</keyword>
<feature type="compositionally biased region" description="Polar residues" evidence="1">
    <location>
        <begin position="1"/>
        <end position="26"/>
    </location>
</feature>
<sequence>MTQTPKAQQEKSTQTLVRRQGYQQARTPGKRKPNHPLAARRTLKPTTDSHQMRPALIDDCAAHASNSSVISASPAGTKIKSTTLPVRRCIRRNPSHANQPASRQPAHRNKPTSTSKPCPRVPVECCLQVLQSSPKNQKLRALPALLSPFCS</sequence>
<organism evidence="2 3">
    <name type="scientific">Parathielavia hyrcaniae</name>
    <dbReference type="NCBI Taxonomy" id="113614"/>
    <lineage>
        <taxon>Eukaryota</taxon>
        <taxon>Fungi</taxon>
        <taxon>Dikarya</taxon>
        <taxon>Ascomycota</taxon>
        <taxon>Pezizomycotina</taxon>
        <taxon>Sordariomycetes</taxon>
        <taxon>Sordariomycetidae</taxon>
        <taxon>Sordariales</taxon>
        <taxon>Chaetomiaceae</taxon>
        <taxon>Parathielavia</taxon>
    </lineage>
</organism>
<dbReference type="EMBL" id="MU863637">
    <property type="protein sequence ID" value="KAK4100969.1"/>
    <property type="molecule type" value="Genomic_DNA"/>
</dbReference>
<proteinExistence type="predicted"/>
<gene>
    <name evidence="2" type="ORF">N658DRAFT_75558</name>
</gene>
<accession>A0AAN6Q2B7</accession>
<dbReference type="Proteomes" id="UP001305647">
    <property type="component" value="Unassembled WGS sequence"/>
</dbReference>
<dbReference type="AlphaFoldDB" id="A0AAN6Q2B7"/>
<evidence type="ECO:0000313" key="2">
    <source>
        <dbReference type="EMBL" id="KAK4100969.1"/>
    </source>
</evidence>
<reference evidence="2" key="1">
    <citation type="journal article" date="2023" name="Mol. Phylogenet. Evol.">
        <title>Genome-scale phylogeny and comparative genomics of the fungal order Sordariales.</title>
        <authorList>
            <person name="Hensen N."/>
            <person name="Bonometti L."/>
            <person name="Westerberg I."/>
            <person name="Brannstrom I.O."/>
            <person name="Guillou S."/>
            <person name="Cros-Aarteil S."/>
            <person name="Calhoun S."/>
            <person name="Haridas S."/>
            <person name="Kuo A."/>
            <person name="Mondo S."/>
            <person name="Pangilinan J."/>
            <person name="Riley R."/>
            <person name="LaButti K."/>
            <person name="Andreopoulos B."/>
            <person name="Lipzen A."/>
            <person name="Chen C."/>
            <person name="Yan M."/>
            <person name="Daum C."/>
            <person name="Ng V."/>
            <person name="Clum A."/>
            <person name="Steindorff A."/>
            <person name="Ohm R.A."/>
            <person name="Martin F."/>
            <person name="Silar P."/>
            <person name="Natvig D.O."/>
            <person name="Lalanne C."/>
            <person name="Gautier V."/>
            <person name="Ament-Velasquez S.L."/>
            <person name="Kruys A."/>
            <person name="Hutchinson M.I."/>
            <person name="Powell A.J."/>
            <person name="Barry K."/>
            <person name="Miller A.N."/>
            <person name="Grigoriev I.V."/>
            <person name="Debuchy R."/>
            <person name="Gladieux P."/>
            <person name="Hiltunen Thoren M."/>
            <person name="Johannesson H."/>
        </authorList>
    </citation>
    <scope>NUCLEOTIDE SEQUENCE</scope>
    <source>
        <strain evidence="2">CBS 757.83</strain>
    </source>
</reference>
<reference evidence="2" key="2">
    <citation type="submission" date="2023-05" db="EMBL/GenBank/DDBJ databases">
        <authorList>
            <consortium name="Lawrence Berkeley National Laboratory"/>
            <person name="Steindorff A."/>
            <person name="Hensen N."/>
            <person name="Bonometti L."/>
            <person name="Westerberg I."/>
            <person name="Brannstrom I.O."/>
            <person name="Guillou S."/>
            <person name="Cros-Aarteil S."/>
            <person name="Calhoun S."/>
            <person name="Haridas S."/>
            <person name="Kuo A."/>
            <person name="Mondo S."/>
            <person name="Pangilinan J."/>
            <person name="Riley R."/>
            <person name="Labutti K."/>
            <person name="Andreopoulos B."/>
            <person name="Lipzen A."/>
            <person name="Chen C."/>
            <person name="Yanf M."/>
            <person name="Daum C."/>
            <person name="Ng V."/>
            <person name="Clum A."/>
            <person name="Ohm R."/>
            <person name="Martin F."/>
            <person name="Silar P."/>
            <person name="Natvig D."/>
            <person name="Lalanne C."/>
            <person name="Gautier V."/>
            <person name="Ament-Velasquez S.L."/>
            <person name="Kruys A."/>
            <person name="Hutchinson M.I."/>
            <person name="Powell A.J."/>
            <person name="Barry K."/>
            <person name="Miller A.N."/>
            <person name="Grigoriev I.V."/>
            <person name="Debuchy R."/>
            <person name="Gladieux P."/>
            <person name="Thoren M.H."/>
            <person name="Johannesson H."/>
        </authorList>
    </citation>
    <scope>NUCLEOTIDE SEQUENCE</scope>
    <source>
        <strain evidence="2">CBS 757.83</strain>
    </source>
</reference>
<protein>
    <submittedName>
        <fullName evidence="2">Uncharacterized protein</fullName>
    </submittedName>
</protein>
<evidence type="ECO:0000256" key="1">
    <source>
        <dbReference type="SAM" id="MobiDB-lite"/>
    </source>
</evidence>
<evidence type="ECO:0000313" key="3">
    <source>
        <dbReference type="Proteomes" id="UP001305647"/>
    </source>
</evidence>
<comment type="caution">
    <text evidence="2">The sequence shown here is derived from an EMBL/GenBank/DDBJ whole genome shotgun (WGS) entry which is preliminary data.</text>
</comment>
<feature type="region of interest" description="Disordered" evidence="1">
    <location>
        <begin position="1"/>
        <end position="119"/>
    </location>
</feature>